<reference evidence="2 3" key="1">
    <citation type="journal article" date="2016" name="Nat. Commun.">
        <title>Thousands of microbial genomes shed light on interconnected biogeochemical processes in an aquifer system.</title>
        <authorList>
            <person name="Anantharaman K."/>
            <person name="Brown C.T."/>
            <person name="Hug L.A."/>
            <person name="Sharon I."/>
            <person name="Castelle C.J."/>
            <person name="Probst A.J."/>
            <person name="Thomas B.C."/>
            <person name="Singh A."/>
            <person name="Wilkins M.J."/>
            <person name="Karaoz U."/>
            <person name="Brodie E.L."/>
            <person name="Williams K.H."/>
            <person name="Hubbard S.S."/>
            <person name="Banfield J.F."/>
        </authorList>
    </citation>
    <scope>NUCLEOTIDE SEQUENCE [LARGE SCALE GENOMIC DNA]</scope>
</reference>
<gene>
    <name evidence="2" type="ORF">A2983_01930</name>
</gene>
<dbReference type="AlphaFoldDB" id="A0A1F6N0M8"/>
<organism evidence="2 3">
    <name type="scientific">Candidatus Magasanikbacteria bacterium RIFCSPLOWO2_01_FULL_40_15</name>
    <dbReference type="NCBI Taxonomy" id="1798686"/>
    <lineage>
        <taxon>Bacteria</taxon>
        <taxon>Candidatus Magasanikiibacteriota</taxon>
    </lineage>
</organism>
<keyword evidence="1" id="KW-1133">Transmembrane helix</keyword>
<keyword evidence="1" id="KW-0812">Transmembrane</keyword>
<proteinExistence type="predicted"/>
<name>A0A1F6N0M8_9BACT</name>
<feature type="transmembrane region" description="Helical" evidence="1">
    <location>
        <begin position="6"/>
        <end position="25"/>
    </location>
</feature>
<evidence type="ECO:0000313" key="3">
    <source>
        <dbReference type="Proteomes" id="UP000177040"/>
    </source>
</evidence>
<dbReference type="Proteomes" id="UP000177040">
    <property type="component" value="Unassembled WGS sequence"/>
</dbReference>
<evidence type="ECO:0000256" key="1">
    <source>
        <dbReference type="SAM" id="Phobius"/>
    </source>
</evidence>
<comment type="caution">
    <text evidence="2">The sequence shown here is derived from an EMBL/GenBank/DDBJ whole genome shotgun (WGS) entry which is preliminary data.</text>
</comment>
<sequence length="90" mass="9580">MSKYLIPIGIGWVGISILAGIIILAQPTSQKNSKPRSWYTRTKAVPLPSAPAATPGDSSPDDTVKIKAFVKGTTDDATNVSVEVLKKDKK</sequence>
<keyword evidence="1" id="KW-0472">Membrane</keyword>
<dbReference type="EMBL" id="MFQH01000024">
    <property type="protein sequence ID" value="OGH77442.1"/>
    <property type="molecule type" value="Genomic_DNA"/>
</dbReference>
<protein>
    <submittedName>
        <fullName evidence="2">Uncharacterized protein</fullName>
    </submittedName>
</protein>
<evidence type="ECO:0000313" key="2">
    <source>
        <dbReference type="EMBL" id="OGH77442.1"/>
    </source>
</evidence>
<accession>A0A1F6N0M8</accession>